<organism evidence="1">
    <name type="scientific">marine sediment metagenome</name>
    <dbReference type="NCBI Taxonomy" id="412755"/>
    <lineage>
        <taxon>unclassified sequences</taxon>
        <taxon>metagenomes</taxon>
        <taxon>ecological metagenomes</taxon>
    </lineage>
</organism>
<sequence>MAGDGVRNVFDPTEILADIATLQDSVDDLDADVVLLQADVTDILAIADGLPTLTSMVGSTTTTIVDTEYDLYVLAAPLGVYKPILVTVNFLNQTAGETVILRQYRRDTDGGVWSLFDETLPIIGVQSPVLIGISLGPNRYGIRTTIERTGGAARAYPWSAFYEI</sequence>
<gene>
    <name evidence="1" type="ORF">LCGC14_2406560</name>
</gene>
<accession>A0A0F9BTP9</accession>
<protein>
    <submittedName>
        <fullName evidence="1">Uncharacterized protein</fullName>
    </submittedName>
</protein>
<dbReference type="EMBL" id="LAZR01036261">
    <property type="protein sequence ID" value="KKL25314.1"/>
    <property type="molecule type" value="Genomic_DNA"/>
</dbReference>
<name>A0A0F9BTP9_9ZZZZ</name>
<reference evidence="1" key="1">
    <citation type="journal article" date="2015" name="Nature">
        <title>Complex archaea that bridge the gap between prokaryotes and eukaryotes.</title>
        <authorList>
            <person name="Spang A."/>
            <person name="Saw J.H."/>
            <person name="Jorgensen S.L."/>
            <person name="Zaremba-Niedzwiedzka K."/>
            <person name="Martijn J."/>
            <person name="Lind A.E."/>
            <person name="van Eijk R."/>
            <person name="Schleper C."/>
            <person name="Guy L."/>
            <person name="Ettema T.J."/>
        </authorList>
    </citation>
    <scope>NUCLEOTIDE SEQUENCE</scope>
</reference>
<proteinExistence type="predicted"/>
<dbReference type="AlphaFoldDB" id="A0A0F9BTP9"/>
<evidence type="ECO:0000313" key="1">
    <source>
        <dbReference type="EMBL" id="KKL25314.1"/>
    </source>
</evidence>
<comment type="caution">
    <text evidence="1">The sequence shown here is derived from an EMBL/GenBank/DDBJ whole genome shotgun (WGS) entry which is preliminary data.</text>
</comment>